<dbReference type="OrthoDB" id="4943658at2"/>
<evidence type="ECO:0000256" key="2">
    <source>
        <dbReference type="ARBA" id="ARBA00009399"/>
    </source>
</evidence>
<protein>
    <submittedName>
        <fullName evidence="8">GtrA family protein</fullName>
    </submittedName>
</protein>
<feature type="transmembrane region" description="Helical" evidence="6">
    <location>
        <begin position="18"/>
        <end position="41"/>
    </location>
</feature>
<keyword evidence="9" id="KW-1185">Reference proteome</keyword>
<reference evidence="8 9" key="1">
    <citation type="submission" date="2019-04" db="EMBL/GenBank/DDBJ databases">
        <title>Isolation and identification of Cellulomonas shaoxiangyii sp. Nov. isolated from feces of the Tibetan antelopes (Pantholops hodgsonii) in the Qinghai-Tibet plateau of China.</title>
        <authorList>
            <person name="Tian Z."/>
        </authorList>
    </citation>
    <scope>NUCLEOTIDE SEQUENCE [LARGE SCALE GENOMIC DNA]</scope>
    <source>
        <strain evidence="8 9">Z28</strain>
    </source>
</reference>
<dbReference type="InterPro" id="IPR007267">
    <property type="entry name" value="GtrA_DPMS_TM"/>
</dbReference>
<evidence type="ECO:0000256" key="5">
    <source>
        <dbReference type="ARBA" id="ARBA00023136"/>
    </source>
</evidence>
<evidence type="ECO:0000313" key="8">
    <source>
        <dbReference type="EMBL" id="QCB95222.1"/>
    </source>
</evidence>
<dbReference type="AlphaFoldDB" id="A0A4P7SLW1"/>
<evidence type="ECO:0000256" key="6">
    <source>
        <dbReference type="SAM" id="Phobius"/>
    </source>
</evidence>
<evidence type="ECO:0000256" key="4">
    <source>
        <dbReference type="ARBA" id="ARBA00022989"/>
    </source>
</evidence>
<evidence type="ECO:0000313" key="9">
    <source>
        <dbReference type="Proteomes" id="UP000296469"/>
    </source>
</evidence>
<dbReference type="Pfam" id="PF04138">
    <property type="entry name" value="GtrA_DPMS_TM"/>
    <property type="match status" value="1"/>
</dbReference>
<dbReference type="PANTHER" id="PTHR38459">
    <property type="entry name" value="PROPHAGE BACTOPRENOL-LINKED GLUCOSE TRANSLOCASE HOMOLOG"/>
    <property type="match status" value="1"/>
</dbReference>
<comment type="similarity">
    <text evidence="2">Belongs to the GtrA family.</text>
</comment>
<keyword evidence="3 6" id="KW-0812">Transmembrane</keyword>
<dbReference type="PANTHER" id="PTHR38459:SF1">
    <property type="entry name" value="PROPHAGE BACTOPRENOL-LINKED GLUCOSE TRANSLOCASE HOMOLOG"/>
    <property type="match status" value="1"/>
</dbReference>
<keyword evidence="4 6" id="KW-1133">Transmembrane helix</keyword>
<feature type="domain" description="GtrA/DPMS transmembrane" evidence="7">
    <location>
        <begin position="19"/>
        <end position="134"/>
    </location>
</feature>
<keyword evidence="5 6" id="KW-0472">Membrane</keyword>
<dbReference type="EMBL" id="CP039291">
    <property type="protein sequence ID" value="QCB95222.1"/>
    <property type="molecule type" value="Genomic_DNA"/>
</dbReference>
<feature type="transmembrane region" description="Helical" evidence="6">
    <location>
        <begin position="47"/>
        <end position="66"/>
    </location>
</feature>
<evidence type="ECO:0000259" key="7">
    <source>
        <dbReference type="Pfam" id="PF04138"/>
    </source>
</evidence>
<gene>
    <name evidence="8" type="ORF">E5225_05740</name>
</gene>
<sequence>MEGDPGLLFRLVRDQRTAFLVVGALNTAIGMGWFVLFQQLIGVRAGYMVALVAAHVASVLCAFVLYRRFVFRVRGHVLRDLARFEVVNLTSLGVNLVTLPFAVEVLGVPPIPAQLLVTVVTMVISFLGHKGFSFHRPAQAGVR</sequence>
<feature type="transmembrane region" description="Helical" evidence="6">
    <location>
        <begin position="86"/>
        <end position="105"/>
    </location>
</feature>
<feature type="transmembrane region" description="Helical" evidence="6">
    <location>
        <begin position="111"/>
        <end position="128"/>
    </location>
</feature>
<name>A0A4P7SLW1_9CELL</name>
<proteinExistence type="inferred from homology"/>
<accession>A0A4P7SLW1</accession>
<dbReference type="KEGG" id="celz:E5225_05740"/>
<dbReference type="Proteomes" id="UP000296469">
    <property type="component" value="Chromosome"/>
</dbReference>
<evidence type="ECO:0000256" key="1">
    <source>
        <dbReference type="ARBA" id="ARBA00004141"/>
    </source>
</evidence>
<comment type="subcellular location">
    <subcellularLocation>
        <location evidence="1">Membrane</location>
        <topology evidence="1">Multi-pass membrane protein</topology>
    </subcellularLocation>
</comment>
<evidence type="ECO:0000256" key="3">
    <source>
        <dbReference type="ARBA" id="ARBA00022692"/>
    </source>
</evidence>
<organism evidence="8 9">
    <name type="scientific">Cellulomonas shaoxiangyii</name>
    <dbReference type="NCBI Taxonomy" id="2566013"/>
    <lineage>
        <taxon>Bacteria</taxon>
        <taxon>Bacillati</taxon>
        <taxon>Actinomycetota</taxon>
        <taxon>Actinomycetes</taxon>
        <taxon>Micrococcales</taxon>
        <taxon>Cellulomonadaceae</taxon>
        <taxon>Cellulomonas</taxon>
    </lineage>
</organism>
<dbReference type="GO" id="GO:0005886">
    <property type="term" value="C:plasma membrane"/>
    <property type="evidence" value="ECO:0007669"/>
    <property type="project" value="TreeGrafter"/>
</dbReference>
<dbReference type="GO" id="GO:0000271">
    <property type="term" value="P:polysaccharide biosynthetic process"/>
    <property type="evidence" value="ECO:0007669"/>
    <property type="project" value="InterPro"/>
</dbReference>
<dbReference type="InterPro" id="IPR051401">
    <property type="entry name" value="GtrA_CellWall_Glycosyl"/>
</dbReference>